<dbReference type="EMBL" id="FWZX01000010">
    <property type="protein sequence ID" value="SMF29188.1"/>
    <property type="molecule type" value="Genomic_DNA"/>
</dbReference>
<feature type="binding site" evidence="6">
    <location>
        <position position="165"/>
    </location>
    <ligand>
        <name>Mg(2+)</name>
        <dbReference type="ChEBI" id="CHEBI:18420"/>
    </ligand>
</feature>
<keyword evidence="4 6" id="KW-0460">Magnesium</keyword>
<keyword evidence="3 6" id="KW-0479">Metal-binding</keyword>
<keyword evidence="8" id="KW-0456">Lyase</keyword>
<dbReference type="GO" id="GO:0016829">
    <property type="term" value="F:lyase activity"/>
    <property type="evidence" value="ECO:0007669"/>
    <property type="project" value="UniProtKB-KW"/>
</dbReference>
<evidence type="ECO:0000256" key="3">
    <source>
        <dbReference type="ARBA" id="ARBA00022723"/>
    </source>
</evidence>
<evidence type="ECO:0000256" key="4">
    <source>
        <dbReference type="ARBA" id="ARBA00022842"/>
    </source>
</evidence>
<proteinExistence type="inferred from homology"/>
<feature type="binding site" evidence="5">
    <location>
        <position position="76"/>
    </location>
    <ligand>
        <name>substrate</name>
    </ligand>
</feature>
<feature type="binding site" evidence="6">
    <location>
        <position position="138"/>
    </location>
    <ligand>
        <name>Mg(2+)</name>
        <dbReference type="ChEBI" id="CHEBI:18420"/>
    </ligand>
</feature>
<evidence type="ECO:0000256" key="6">
    <source>
        <dbReference type="PIRSR" id="PIRSR015582-2"/>
    </source>
</evidence>
<sequence>MAGSTATAGAAPLWRSMLFIPVLNERFVARAGERGADAIQLDLEDSIPPDRKAEARAAVAETAARVAGAGRDVLVRVNRPWSLLVRDLEASVCRAVAAINLPKVDSAEHLLAAVEVIEEAERRQGLPPGHTKILAMIETAKGLENAGEIARAHPRLVAMTAGAEDLAVSFGGRPTEDLLYYSNLRVLSAARAAGVMPIGYFASVADYADLGRFRQVAERSAALGFEGGFCIHPSQVGPLNEAFSPAPAEVEKAAAMVAAYEAAKREGCGAIVHEGRMLDQPIVDQAMRLLQRQSAVATRTGGSGAL</sequence>
<feature type="domain" description="HpcH/HpaI aldolase/citrate lyase" evidence="7">
    <location>
        <begin position="15"/>
        <end position="233"/>
    </location>
</feature>
<evidence type="ECO:0000313" key="9">
    <source>
        <dbReference type="Proteomes" id="UP000192917"/>
    </source>
</evidence>
<dbReference type="RefSeq" id="WP_085123250.1">
    <property type="nucleotide sequence ID" value="NZ_FWZX01000010.1"/>
</dbReference>
<dbReference type="STRING" id="560819.SAMN05428998_11024"/>
<comment type="cofactor">
    <cofactor evidence="1">
        <name>Mg(2+)</name>
        <dbReference type="ChEBI" id="CHEBI:18420"/>
    </cofactor>
</comment>
<dbReference type="GO" id="GO:0000287">
    <property type="term" value="F:magnesium ion binding"/>
    <property type="evidence" value="ECO:0007669"/>
    <property type="project" value="TreeGrafter"/>
</dbReference>
<dbReference type="PIRSF" id="PIRSF015582">
    <property type="entry name" value="Cit_lyase_B"/>
    <property type="match status" value="1"/>
</dbReference>
<dbReference type="InterPro" id="IPR015813">
    <property type="entry name" value="Pyrv/PenolPyrv_kinase-like_dom"/>
</dbReference>
<evidence type="ECO:0000313" key="8">
    <source>
        <dbReference type="EMBL" id="SMF29188.1"/>
    </source>
</evidence>
<evidence type="ECO:0000256" key="1">
    <source>
        <dbReference type="ARBA" id="ARBA00001946"/>
    </source>
</evidence>
<dbReference type="PANTHER" id="PTHR32308:SF0">
    <property type="entry name" value="HPCH_HPAI ALDOLASE_CITRATE LYASE DOMAIN-CONTAINING PROTEIN"/>
    <property type="match status" value="1"/>
</dbReference>
<keyword evidence="9" id="KW-1185">Reference proteome</keyword>
<accession>A0A1Y6BUW8</accession>
<dbReference type="Gene3D" id="3.20.20.60">
    <property type="entry name" value="Phosphoenolpyruvate-binding domains"/>
    <property type="match status" value="1"/>
</dbReference>
<reference evidence="8 9" key="1">
    <citation type="submission" date="2017-04" db="EMBL/GenBank/DDBJ databases">
        <authorList>
            <person name="Afonso C.L."/>
            <person name="Miller P.J."/>
            <person name="Scott M.A."/>
            <person name="Spackman E."/>
            <person name="Goraichik I."/>
            <person name="Dimitrov K.M."/>
            <person name="Suarez D.L."/>
            <person name="Swayne D.E."/>
        </authorList>
    </citation>
    <scope>NUCLEOTIDE SEQUENCE [LARGE SCALE GENOMIC DNA]</scope>
    <source>
        <strain evidence="8 9">USBA 355</strain>
    </source>
</reference>
<dbReference type="Proteomes" id="UP000192917">
    <property type="component" value="Unassembled WGS sequence"/>
</dbReference>
<dbReference type="InterPro" id="IPR005000">
    <property type="entry name" value="Aldolase/citrate-lyase_domain"/>
</dbReference>
<feature type="binding site" evidence="5">
    <location>
        <position position="138"/>
    </location>
    <ligand>
        <name>substrate</name>
    </ligand>
</feature>
<evidence type="ECO:0000256" key="5">
    <source>
        <dbReference type="PIRSR" id="PIRSR015582-1"/>
    </source>
</evidence>
<protein>
    <submittedName>
        <fullName evidence="8">Citrate lyase subunit beta / citryl-CoA lyase</fullName>
    </submittedName>
</protein>
<dbReference type="Pfam" id="PF03328">
    <property type="entry name" value="HpcH_HpaI"/>
    <property type="match status" value="1"/>
</dbReference>
<dbReference type="AlphaFoldDB" id="A0A1Y6BUW8"/>
<dbReference type="PANTHER" id="PTHR32308">
    <property type="entry name" value="LYASE BETA SUBUNIT, PUTATIVE (AFU_ORTHOLOGUE AFUA_4G13030)-RELATED"/>
    <property type="match status" value="1"/>
</dbReference>
<gene>
    <name evidence="8" type="ORF">SAMN05428998_11024</name>
</gene>
<evidence type="ECO:0000256" key="2">
    <source>
        <dbReference type="ARBA" id="ARBA00005568"/>
    </source>
</evidence>
<evidence type="ECO:0000259" key="7">
    <source>
        <dbReference type="Pfam" id="PF03328"/>
    </source>
</evidence>
<name>A0A1Y6BUW8_9PROT</name>
<dbReference type="GO" id="GO:0006107">
    <property type="term" value="P:oxaloacetate metabolic process"/>
    <property type="evidence" value="ECO:0007669"/>
    <property type="project" value="TreeGrafter"/>
</dbReference>
<organism evidence="8 9">
    <name type="scientific">Tistlia consotensis USBA 355</name>
    <dbReference type="NCBI Taxonomy" id="560819"/>
    <lineage>
        <taxon>Bacteria</taxon>
        <taxon>Pseudomonadati</taxon>
        <taxon>Pseudomonadota</taxon>
        <taxon>Alphaproteobacteria</taxon>
        <taxon>Rhodospirillales</taxon>
        <taxon>Rhodovibrionaceae</taxon>
        <taxon>Tistlia</taxon>
    </lineage>
</organism>
<dbReference type="InterPro" id="IPR040442">
    <property type="entry name" value="Pyrv_kinase-like_dom_sf"/>
</dbReference>
<comment type="similarity">
    <text evidence="2">Belongs to the HpcH/HpaI aldolase family.</text>
</comment>
<dbReference type="SUPFAM" id="SSF51621">
    <property type="entry name" value="Phosphoenolpyruvate/pyruvate domain"/>
    <property type="match status" value="1"/>
</dbReference>
<dbReference type="InterPro" id="IPR011206">
    <property type="entry name" value="Citrate_lyase_beta/mcl1/mcl2"/>
</dbReference>